<evidence type="ECO:0000313" key="2">
    <source>
        <dbReference type="EMBL" id="SFF34731.1"/>
    </source>
</evidence>
<keyword evidence="3" id="KW-1185">Reference proteome</keyword>
<sequence>MIKKLAFKKVLFLCLFSLLFACRPTDVIEVGYELEVFVTDAADMGVEGASVTLYATAEDFRTDANPVRKEVTNRRGYVIFKGLDLKIFQYYVSVERGGENNWEDKTQIIFARLEQQSHTLKVKIKSSIANTIAGRYEKRWRQVNKLINNTPDNSCFSRQVHAFRRDWFVKIFAGSGCPNAGLEVSGDVWAVTSDNRGIIRGTPGGASERRLTILELTDRRLVYSETLSSNFSIIETFEAVD</sequence>
<dbReference type="PROSITE" id="PS51257">
    <property type="entry name" value="PROKAR_LIPOPROTEIN"/>
    <property type="match status" value="1"/>
</dbReference>
<proteinExistence type="predicted"/>
<dbReference type="Proteomes" id="UP000199513">
    <property type="component" value="Unassembled WGS sequence"/>
</dbReference>
<evidence type="ECO:0000313" key="3">
    <source>
        <dbReference type="Proteomes" id="UP000199513"/>
    </source>
</evidence>
<dbReference type="STRING" id="1003.SAMN04488541_102745"/>
<dbReference type="AlphaFoldDB" id="A0A1I2I2H8"/>
<name>A0A1I2I2H8_9BACT</name>
<reference evidence="2 3" key="1">
    <citation type="submission" date="2016-10" db="EMBL/GenBank/DDBJ databases">
        <authorList>
            <person name="de Groot N.N."/>
        </authorList>
    </citation>
    <scope>NUCLEOTIDE SEQUENCE [LARGE SCALE GENOMIC DNA]</scope>
    <source>
        <strain>GEY</strain>
        <strain evidence="3">DSM 9560</strain>
    </source>
</reference>
<protein>
    <submittedName>
        <fullName evidence="2">Uncharacterized protein</fullName>
    </submittedName>
</protein>
<feature type="chain" id="PRO_5011784568" evidence="1">
    <location>
        <begin position="22"/>
        <end position="241"/>
    </location>
</feature>
<evidence type="ECO:0000256" key="1">
    <source>
        <dbReference type="SAM" id="SignalP"/>
    </source>
</evidence>
<dbReference type="EMBL" id="FONY01000027">
    <property type="protein sequence ID" value="SFF34731.1"/>
    <property type="molecule type" value="Genomic_DNA"/>
</dbReference>
<dbReference type="OrthoDB" id="981116at2"/>
<feature type="signal peptide" evidence="1">
    <location>
        <begin position="1"/>
        <end position="21"/>
    </location>
</feature>
<organism evidence="2 3">
    <name type="scientific">Thermoflexibacter ruber</name>
    <dbReference type="NCBI Taxonomy" id="1003"/>
    <lineage>
        <taxon>Bacteria</taxon>
        <taxon>Pseudomonadati</taxon>
        <taxon>Bacteroidota</taxon>
        <taxon>Cytophagia</taxon>
        <taxon>Cytophagales</taxon>
        <taxon>Thermoflexibacteraceae</taxon>
        <taxon>Thermoflexibacter</taxon>
    </lineage>
</organism>
<dbReference type="RefSeq" id="WP_091548024.1">
    <property type="nucleotide sequence ID" value="NZ_FONY01000027.1"/>
</dbReference>
<keyword evidence="1" id="KW-0732">Signal</keyword>
<gene>
    <name evidence="2" type="ORF">SAMN04488541_102745</name>
</gene>
<accession>A0A1I2I2H8</accession>